<keyword evidence="3" id="KW-0804">Transcription</keyword>
<dbReference type="InterPro" id="IPR036271">
    <property type="entry name" value="Tet_transcr_reg_TetR-rel_C_sf"/>
</dbReference>
<dbReference type="GO" id="GO:0000976">
    <property type="term" value="F:transcription cis-regulatory region binding"/>
    <property type="evidence" value="ECO:0007669"/>
    <property type="project" value="TreeGrafter"/>
</dbReference>
<dbReference type="InterPro" id="IPR023772">
    <property type="entry name" value="DNA-bd_HTH_TetR-type_CS"/>
</dbReference>
<organism evidence="6 7">
    <name type="scientific">Devosia elaeis</name>
    <dbReference type="NCBI Taxonomy" id="1770058"/>
    <lineage>
        <taxon>Bacteria</taxon>
        <taxon>Pseudomonadati</taxon>
        <taxon>Pseudomonadota</taxon>
        <taxon>Alphaproteobacteria</taxon>
        <taxon>Hyphomicrobiales</taxon>
        <taxon>Devosiaceae</taxon>
        <taxon>Devosia</taxon>
    </lineage>
</organism>
<dbReference type="GO" id="GO:0003700">
    <property type="term" value="F:DNA-binding transcription factor activity"/>
    <property type="evidence" value="ECO:0007669"/>
    <property type="project" value="TreeGrafter"/>
</dbReference>
<evidence type="ECO:0000256" key="1">
    <source>
        <dbReference type="ARBA" id="ARBA00023015"/>
    </source>
</evidence>
<dbReference type="STRING" id="1770058.A3840_15605"/>
<keyword evidence="2 4" id="KW-0238">DNA-binding</keyword>
<reference evidence="6 7" key="1">
    <citation type="submission" date="2016-03" db="EMBL/GenBank/DDBJ databases">
        <title>Genome sequencing of Devosia sp. S37.</title>
        <authorList>
            <person name="Mohd Nor M."/>
        </authorList>
    </citation>
    <scope>NUCLEOTIDE SEQUENCE [LARGE SCALE GENOMIC DNA]</scope>
    <source>
        <strain evidence="6 7">S37</strain>
    </source>
</reference>
<dbReference type="InterPro" id="IPR050109">
    <property type="entry name" value="HTH-type_TetR-like_transc_reg"/>
</dbReference>
<dbReference type="Proteomes" id="UP000078389">
    <property type="component" value="Unassembled WGS sequence"/>
</dbReference>
<sequence length="228" mass="25153">MDLTPRQLQQDYSTEAICERLLQRHRKAVSVQKPHLAVANLSRIIQSTLKLSNRQGFHAMSLRELAGAAGLSMGGMYSYFDNKQTLLLMILDAVSSSANEVLGTPPPEMAADPALHLDWLIATHIQLTEVMQPWFVFVFMEAKAFPEPAKRIAIESEAATEAIFADALRRGVASGGFAIDDVPLTAAIIKPLLQDWYVKRAKYRKAGISAGQYAERVTSFVRAAIAPR</sequence>
<feature type="DNA-binding region" description="H-T-H motif" evidence="4">
    <location>
        <begin position="61"/>
        <end position="80"/>
    </location>
</feature>
<dbReference type="Pfam" id="PF17932">
    <property type="entry name" value="TetR_C_24"/>
    <property type="match status" value="1"/>
</dbReference>
<evidence type="ECO:0000313" key="7">
    <source>
        <dbReference type="Proteomes" id="UP000078389"/>
    </source>
</evidence>
<dbReference type="AlphaFoldDB" id="A0A178HP24"/>
<accession>A0A178HP24</accession>
<evidence type="ECO:0000256" key="4">
    <source>
        <dbReference type="PROSITE-ProRule" id="PRU00335"/>
    </source>
</evidence>
<dbReference type="PROSITE" id="PS01081">
    <property type="entry name" value="HTH_TETR_1"/>
    <property type="match status" value="1"/>
</dbReference>
<dbReference type="PANTHER" id="PTHR30055">
    <property type="entry name" value="HTH-TYPE TRANSCRIPTIONAL REGULATOR RUTR"/>
    <property type="match status" value="1"/>
</dbReference>
<dbReference type="InterPro" id="IPR001647">
    <property type="entry name" value="HTH_TetR"/>
</dbReference>
<keyword evidence="1" id="KW-0805">Transcription regulation</keyword>
<dbReference type="Pfam" id="PF00440">
    <property type="entry name" value="TetR_N"/>
    <property type="match status" value="1"/>
</dbReference>
<dbReference type="SUPFAM" id="SSF48498">
    <property type="entry name" value="Tetracyclin repressor-like, C-terminal domain"/>
    <property type="match status" value="1"/>
</dbReference>
<gene>
    <name evidence="6" type="ORF">A3840_15605</name>
</gene>
<dbReference type="PANTHER" id="PTHR30055:SF240">
    <property type="entry name" value="HTH-TYPE TRANSCRIPTIONAL REGULATOR ACRR"/>
    <property type="match status" value="1"/>
</dbReference>
<dbReference type="EMBL" id="LVVY01000119">
    <property type="protein sequence ID" value="OAM74562.1"/>
    <property type="molecule type" value="Genomic_DNA"/>
</dbReference>
<evidence type="ECO:0000256" key="2">
    <source>
        <dbReference type="ARBA" id="ARBA00023125"/>
    </source>
</evidence>
<evidence type="ECO:0000259" key="5">
    <source>
        <dbReference type="PROSITE" id="PS50977"/>
    </source>
</evidence>
<dbReference type="PRINTS" id="PR00455">
    <property type="entry name" value="HTHTETR"/>
</dbReference>
<proteinExistence type="predicted"/>
<name>A0A178HP24_9HYPH</name>
<dbReference type="OrthoDB" id="9808189at2"/>
<dbReference type="InterPro" id="IPR009057">
    <property type="entry name" value="Homeodomain-like_sf"/>
</dbReference>
<dbReference type="InterPro" id="IPR041490">
    <property type="entry name" value="KstR2_TetR_C"/>
</dbReference>
<keyword evidence="7" id="KW-1185">Reference proteome</keyword>
<evidence type="ECO:0000256" key="3">
    <source>
        <dbReference type="ARBA" id="ARBA00023163"/>
    </source>
</evidence>
<dbReference type="SUPFAM" id="SSF46689">
    <property type="entry name" value="Homeodomain-like"/>
    <property type="match status" value="1"/>
</dbReference>
<dbReference type="Gene3D" id="1.10.357.10">
    <property type="entry name" value="Tetracycline Repressor, domain 2"/>
    <property type="match status" value="1"/>
</dbReference>
<feature type="domain" description="HTH tetR-type" evidence="5">
    <location>
        <begin position="38"/>
        <end position="98"/>
    </location>
</feature>
<protein>
    <submittedName>
        <fullName evidence="6">Transcriptional regulator</fullName>
    </submittedName>
</protein>
<dbReference type="PROSITE" id="PS50977">
    <property type="entry name" value="HTH_TETR_2"/>
    <property type="match status" value="1"/>
</dbReference>
<evidence type="ECO:0000313" key="6">
    <source>
        <dbReference type="EMBL" id="OAM74562.1"/>
    </source>
</evidence>
<comment type="caution">
    <text evidence="6">The sequence shown here is derived from an EMBL/GenBank/DDBJ whole genome shotgun (WGS) entry which is preliminary data.</text>
</comment>